<sequence>MGNCHYCMNCGRCRGEKPKPILVRRCPTCGHMNEPGSTACAACSASLTLQSGTTSLTPGAALPKAESAQ</sequence>
<protein>
    <recommendedName>
        <fullName evidence="3">DZANK-type domain-containing protein</fullName>
    </recommendedName>
</protein>
<organism evidence="1 2">
    <name type="scientific">Gordonibacter faecis</name>
    <dbReference type="NCBI Taxonomy" id="3047475"/>
    <lineage>
        <taxon>Bacteria</taxon>
        <taxon>Bacillati</taxon>
        <taxon>Actinomycetota</taxon>
        <taxon>Coriobacteriia</taxon>
        <taxon>Eggerthellales</taxon>
        <taxon>Eggerthellaceae</taxon>
        <taxon>Gordonibacter</taxon>
    </lineage>
</organism>
<keyword evidence="2" id="KW-1185">Reference proteome</keyword>
<dbReference type="RefSeq" id="WP_283831989.1">
    <property type="nucleotide sequence ID" value="NZ_JASJEU010000013.1"/>
</dbReference>
<gene>
    <name evidence="1" type="ORF">QNJ86_07530</name>
</gene>
<name>A0ABT7DMC1_9ACTN</name>
<evidence type="ECO:0000313" key="1">
    <source>
        <dbReference type="EMBL" id="MDJ1650648.1"/>
    </source>
</evidence>
<evidence type="ECO:0008006" key="3">
    <source>
        <dbReference type="Google" id="ProtNLM"/>
    </source>
</evidence>
<dbReference type="EMBL" id="JASJEU010000013">
    <property type="protein sequence ID" value="MDJ1650648.1"/>
    <property type="molecule type" value="Genomic_DNA"/>
</dbReference>
<accession>A0ABT7DMC1</accession>
<comment type="caution">
    <text evidence="1">The sequence shown here is derived from an EMBL/GenBank/DDBJ whole genome shotgun (WGS) entry which is preliminary data.</text>
</comment>
<evidence type="ECO:0000313" key="2">
    <source>
        <dbReference type="Proteomes" id="UP001232750"/>
    </source>
</evidence>
<reference evidence="1 2" key="1">
    <citation type="submission" date="2023-05" db="EMBL/GenBank/DDBJ databases">
        <title>Gordonibacter KGMB12511T sp. nov., isolated from faeces of healthy Korean.</title>
        <authorList>
            <person name="Kim H.S."/>
            <person name="Kim J.-S."/>
            <person name="Suh M.K."/>
            <person name="Eom M.K."/>
            <person name="Do H.E."/>
            <person name="Lee J.-S."/>
        </authorList>
    </citation>
    <scope>NUCLEOTIDE SEQUENCE [LARGE SCALE GENOMIC DNA]</scope>
    <source>
        <strain evidence="1 2">KGMB12511</strain>
    </source>
</reference>
<dbReference type="Proteomes" id="UP001232750">
    <property type="component" value="Unassembled WGS sequence"/>
</dbReference>
<proteinExistence type="predicted"/>